<dbReference type="AlphaFoldDB" id="A0A2R9T0M4"/>
<proteinExistence type="predicted"/>
<protein>
    <submittedName>
        <fullName evidence="1">Uncharacterized protein</fullName>
    </submittedName>
</protein>
<keyword evidence="2" id="KW-1185">Reference proteome</keyword>
<comment type="caution">
    <text evidence="1">The sequence shown here is derived from an EMBL/GenBank/DDBJ whole genome shotgun (WGS) entry which is preliminary data.</text>
</comment>
<reference evidence="1 2" key="1">
    <citation type="journal article" date="2010" name="BMC Genomics">
        <title>Genome sequence of the pattern forming Paenibacillus vortex bacterium reveals potential for thriving in complex environments.</title>
        <authorList>
            <person name="Sirota-Madi A."/>
            <person name="Olender T."/>
            <person name="Helman Y."/>
            <person name="Ingham C."/>
            <person name="Brainis I."/>
            <person name="Roth D."/>
            <person name="Hagi E."/>
            <person name="Brodsky L."/>
            <person name="Leshkowitz D."/>
            <person name="Galatenko V."/>
            <person name="Nikolaev V."/>
            <person name="Mugasimangalam R.C."/>
            <person name="Bransburg-Zabary S."/>
            <person name="Gutnick D.L."/>
            <person name="Lancet D."/>
            <person name="Ben-Jacob E."/>
        </authorList>
    </citation>
    <scope>NUCLEOTIDE SEQUENCE [LARGE SCALE GENOMIC DNA]</scope>
    <source>
        <strain evidence="1 2">V453</strain>
    </source>
</reference>
<gene>
    <name evidence="1" type="ORF">PVOR_03898</name>
</gene>
<evidence type="ECO:0000313" key="1">
    <source>
        <dbReference type="EMBL" id="EFU43212.1"/>
    </source>
</evidence>
<evidence type="ECO:0000313" key="2">
    <source>
        <dbReference type="Proteomes" id="UP000003094"/>
    </source>
</evidence>
<dbReference type="EMBL" id="ADHJ01000007">
    <property type="protein sequence ID" value="EFU43212.1"/>
    <property type="molecule type" value="Genomic_DNA"/>
</dbReference>
<name>A0A2R9T0M4_9BACL</name>
<accession>A0A2R9T0M4</accession>
<organism evidence="1 2">
    <name type="scientific">Paenibacillus vortex V453</name>
    <dbReference type="NCBI Taxonomy" id="715225"/>
    <lineage>
        <taxon>Bacteria</taxon>
        <taxon>Bacillati</taxon>
        <taxon>Bacillota</taxon>
        <taxon>Bacilli</taxon>
        <taxon>Bacillales</taxon>
        <taxon>Paenibacillaceae</taxon>
        <taxon>Paenibacillus</taxon>
    </lineage>
</organism>
<dbReference type="Proteomes" id="UP000003094">
    <property type="component" value="Unassembled WGS sequence"/>
</dbReference>
<dbReference type="KEGG" id="pvo:PVOR_03898"/>
<sequence>MNNNSSYRMDDILLKHLAEVLSFRIWKLAGDERNGSRGFGDVSHSDDLYFCTKTECKQ</sequence>